<dbReference type="InterPro" id="IPR001638">
    <property type="entry name" value="Solute-binding_3/MltF_N"/>
</dbReference>
<dbReference type="EMBL" id="JACSQZ010000001">
    <property type="protein sequence ID" value="MBD7913597.1"/>
    <property type="molecule type" value="Genomic_DNA"/>
</dbReference>
<protein>
    <submittedName>
        <fullName evidence="4">Transporter substrate-binding domain-containing protein</fullName>
    </submittedName>
</protein>
<sequence length="269" mass="29389">MKSKKIRKIMVLAVACIGALALTACSNNEKESKGIDRIVVAASNSSMPSSFLEDGVHKGFEVDLWNAISEETGIEVEFQLSEFSSLFGYLDSGKADTVANLVTITDERKEKYNFSTPYAYIPQMIVVNADKTDINKIVDVDGLSGAYVAGSNSGPLFEEIAKEKGINIDLQAFESGALMMTAFNSGKANMIIAAENEANYRIDSGTLNGRIVEESINVASEAYPFAKDNERSAQIQEKVSKAIETLRENGTLGELSNKWYSKDYSKEIK</sequence>
<evidence type="ECO:0000313" key="5">
    <source>
        <dbReference type="Proteomes" id="UP000640335"/>
    </source>
</evidence>
<dbReference type="Proteomes" id="UP000640335">
    <property type="component" value="Unassembled WGS sequence"/>
</dbReference>
<evidence type="ECO:0000259" key="3">
    <source>
        <dbReference type="SMART" id="SM00062"/>
    </source>
</evidence>
<name>A0ABR8PZN0_9CLOT</name>
<dbReference type="PROSITE" id="PS51257">
    <property type="entry name" value="PROKAR_LIPOPROTEIN"/>
    <property type="match status" value="1"/>
</dbReference>
<feature type="chain" id="PRO_5045245041" evidence="2">
    <location>
        <begin position="27"/>
        <end position="269"/>
    </location>
</feature>
<organism evidence="4 5">
    <name type="scientific">Clostridium gallinarum</name>
    <dbReference type="NCBI Taxonomy" id="2762246"/>
    <lineage>
        <taxon>Bacteria</taxon>
        <taxon>Bacillati</taxon>
        <taxon>Bacillota</taxon>
        <taxon>Clostridia</taxon>
        <taxon>Eubacteriales</taxon>
        <taxon>Clostridiaceae</taxon>
        <taxon>Clostridium</taxon>
    </lineage>
</organism>
<dbReference type="PANTHER" id="PTHR35936:SF19">
    <property type="entry name" value="AMINO-ACID-BINDING PROTEIN YXEM-RELATED"/>
    <property type="match status" value="1"/>
</dbReference>
<keyword evidence="1 2" id="KW-0732">Signal</keyword>
<comment type="caution">
    <text evidence="4">The sequence shown here is derived from an EMBL/GenBank/DDBJ whole genome shotgun (WGS) entry which is preliminary data.</text>
</comment>
<gene>
    <name evidence="4" type="ORF">H9660_00400</name>
</gene>
<accession>A0ABR8PZN0</accession>
<dbReference type="Pfam" id="PF00497">
    <property type="entry name" value="SBP_bac_3"/>
    <property type="match status" value="1"/>
</dbReference>
<reference evidence="4 5" key="1">
    <citation type="submission" date="2020-08" db="EMBL/GenBank/DDBJ databases">
        <title>A Genomic Blueprint of the Chicken Gut Microbiome.</title>
        <authorList>
            <person name="Gilroy R."/>
            <person name="Ravi A."/>
            <person name="Getino M."/>
            <person name="Pursley I."/>
            <person name="Horton D.L."/>
            <person name="Alikhan N.-F."/>
            <person name="Baker D."/>
            <person name="Gharbi K."/>
            <person name="Hall N."/>
            <person name="Watson M."/>
            <person name="Adriaenssens E.M."/>
            <person name="Foster-Nyarko E."/>
            <person name="Jarju S."/>
            <person name="Secka A."/>
            <person name="Antonio M."/>
            <person name="Oren A."/>
            <person name="Chaudhuri R."/>
            <person name="La Ragione R.M."/>
            <person name="Hildebrand F."/>
            <person name="Pallen M.J."/>
        </authorList>
    </citation>
    <scope>NUCLEOTIDE SEQUENCE [LARGE SCALE GENOMIC DNA]</scope>
    <source>
        <strain evidence="4 5">Sa3CUN1</strain>
    </source>
</reference>
<dbReference type="SUPFAM" id="SSF53850">
    <property type="entry name" value="Periplasmic binding protein-like II"/>
    <property type="match status" value="1"/>
</dbReference>
<keyword evidence="5" id="KW-1185">Reference proteome</keyword>
<evidence type="ECO:0000256" key="2">
    <source>
        <dbReference type="SAM" id="SignalP"/>
    </source>
</evidence>
<proteinExistence type="predicted"/>
<feature type="domain" description="Solute-binding protein family 3/N-terminal" evidence="3">
    <location>
        <begin position="37"/>
        <end position="263"/>
    </location>
</feature>
<dbReference type="Gene3D" id="3.40.190.10">
    <property type="entry name" value="Periplasmic binding protein-like II"/>
    <property type="match status" value="2"/>
</dbReference>
<evidence type="ECO:0000256" key="1">
    <source>
        <dbReference type="ARBA" id="ARBA00022729"/>
    </source>
</evidence>
<dbReference type="SMART" id="SM00062">
    <property type="entry name" value="PBPb"/>
    <property type="match status" value="1"/>
</dbReference>
<feature type="signal peptide" evidence="2">
    <location>
        <begin position="1"/>
        <end position="26"/>
    </location>
</feature>
<dbReference type="RefSeq" id="WP_191747395.1">
    <property type="nucleotide sequence ID" value="NZ_JACSQZ010000001.1"/>
</dbReference>
<evidence type="ECO:0000313" key="4">
    <source>
        <dbReference type="EMBL" id="MBD7913597.1"/>
    </source>
</evidence>
<dbReference type="PANTHER" id="PTHR35936">
    <property type="entry name" value="MEMBRANE-BOUND LYTIC MUREIN TRANSGLYCOSYLASE F"/>
    <property type="match status" value="1"/>
</dbReference>